<dbReference type="Pfam" id="PF02837">
    <property type="entry name" value="Glyco_hydro_2_N"/>
    <property type="match status" value="1"/>
</dbReference>
<evidence type="ECO:0000256" key="7">
    <source>
        <dbReference type="RuleBase" id="RU361154"/>
    </source>
</evidence>
<evidence type="ECO:0000313" key="12">
    <source>
        <dbReference type="Proteomes" id="UP000719412"/>
    </source>
</evidence>
<dbReference type="EMBL" id="JABDTM020009527">
    <property type="protein sequence ID" value="KAH0821034.1"/>
    <property type="molecule type" value="Genomic_DNA"/>
</dbReference>
<dbReference type="PROSITE" id="PS00719">
    <property type="entry name" value="GLYCOSYL_HYDROL_F2_1"/>
    <property type="match status" value="1"/>
</dbReference>
<keyword evidence="6 7" id="KW-0326">Glycosidase</keyword>
<dbReference type="GO" id="GO:0019391">
    <property type="term" value="P:glucuronoside catabolic process"/>
    <property type="evidence" value="ECO:0007669"/>
    <property type="project" value="TreeGrafter"/>
</dbReference>
<dbReference type="Gene3D" id="2.60.40.10">
    <property type="entry name" value="Immunoglobulins"/>
    <property type="match status" value="1"/>
</dbReference>
<dbReference type="NCBIfam" id="NF007538">
    <property type="entry name" value="PRK10150.1"/>
    <property type="match status" value="1"/>
</dbReference>
<organism evidence="11 12">
    <name type="scientific">Tenebrio molitor</name>
    <name type="common">Yellow mealworm beetle</name>
    <dbReference type="NCBI Taxonomy" id="7067"/>
    <lineage>
        <taxon>Eukaryota</taxon>
        <taxon>Metazoa</taxon>
        <taxon>Ecdysozoa</taxon>
        <taxon>Arthropoda</taxon>
        <taxon>Hexapoda</taxon>
        <taxon>Insecta</taxon>
        <taxon>Pterygota</taxon>
        <taxon>Neoptera</taxon>
        <taxon>Endopterygota</taxon>
        <taxon>Coleoptera</taxon>
        <taxon>Polyphaga</taxon>
        <taxon>Cucujiformia</taxon>
        <taxon>Tenebrionidae</taxon>
        <taxon>Tenebrio</taxon>
    </lineage>
</organism>
<dbReference type="InterPro" id="IPR023230">
    <property type="entry name" value="Glyco_hydro_2_CS"/>
</dbReference>
<evidence type="ECO:0000259" key="8">
    <source>
        <dbReference type="Pfam" id="PF00703"/>
    </source>
</evidence>
<comment type="subunit">
    <text evidence="7">Homotetramer.</text>
</comment>
<evidence type="ECO:0000313" key="11">
    <source>
        <dbReference type="EMBL" id="KAH0821034.1"/>
    </source>
</evidence>
<dbReference type="PROSITE" id="PS00608">
    <property type="entry name" value="GLYCOSYL_HYDROL_F2_2"/>
    <property type="match status" value="1"/>
</dbReference>
<accession>A0A8J6LFN1</accession>
<dbReference type="Gene3D" id="2.60.120.260">
    <property type="entry name" value="Galactose-binding domain-like"/>
    <property type="match status" value="1"/>
</dbReference>
<dbReference type="InterPro" id="IPR006101">
    <property type="entry name" value="Glyco_hydro_2"/>
</dbReference>
<dbReference type="SUPFAM" id="SSF51445">
    <property type="entry name" value="(Trans)glycosidases"/>
    <property type="match status" value="2"/>
</dbReference>
<keyword evidence="12" id="KW-1185">Reference proteome</keyword>
<dbReference type="InterPro" id="IPR006104">
    <property type="entry name" value="Glyco_hydro_2_N"/>
</dbReference>
<evidence type="ECO:0000256" key="4">
    <source>
        <dbReference type="ARBA" id="ARBA00016205"/>
    </source>
</evidence>
<dbReference type="GO" id="GO:0030246">
    <property type="term" value="F:carbohydrate binding"/>
    <property type="evidence" value="ECO:0007669"/>
    <property type="project" value="TreeGrafter"/>
</dbReference>
<gene>
    <name evidence="11" type="ORF">GEV33_001757</name>
</gene>
<comment type="caution">
    <text evidence="11">The sequence shown here is derived from an EMBL/GenBank/DDBJ whole genome shotgun (WGS) entry which is preliminary data.</text>
</comment>
<dbReference type="PRINTS" id="PR00132">
    <property type="entry name" value="GLHYDRLASE2"/>
</dbReference>
<dbReference type="EC" id="3.2.1.31" evidence="3 7"/>
<dbReference type="FunFam" id="3.20.20.80:FF:000080">
    <property type="entry name" value="Beta-glucuronidase UidA"/>
    <property type="match status" value="1"/>
</dbReference>
<dbReference type="InterPro" id="IPR008979">
    <property type="entry name" value="Galactose-bd-like_sf"/>
</dbReference>
<proteinExistence type="inferred from homology"/>
<feature type="domain" description="Glycoside hydrolase family 2 immunoglobulin-like beta-sandwich" evidence="8">
    <location>
        <begin position="445"/>
        <end position="544"/>
    </location>
</feature>
<keyword evidence="5 7" id="KW-0378">Hydrolase</keyword>
<evidence type="ECO:0000259" key="10">
    <source>
        <dbReference type="Pfam" id="PF02837"/>
    </source>
</evidence>
<protein>
    <recommendedName>
        <fullName evidence="4 7">Beta-glucuronidase</fullName>
        <ecNumber evidence="3 7">3.2.1.31</ecNumber>
    </recommendedName>
</protein>
<evidence type="ECO:0000256" key="5">
    <source>
        <dbReference type="ARBA" id="ARBA00022801"/>
    </source>
</evidence>
<dbReference type="Gene3D" id="3.20.20.80">
    <property type="entry name" value="Glycosidases"/>
    <property type="match status" value="2"/>
</dbReference>
<dbReference type="InterPro" id="IPR017853">
    <property type="entry name" value="GH"/>
</dbReference>
<dbReference type="SUPFAM" id="SSF49785">
    <property type="entry name" value="Galactose-binding domain-like"/>
    <property type="match status" value="1"/>
</dbReference>
<evidence type="ECO:0000256" key="6">
    <source>
        <dbReference type="ARBA" id="ARBA00023295"/>
    </source>
</evidence>
<comment type="catalytic activity">
    <reaction evidence="7">
        <text>a beta-D-glucuronoside + H2O = D-glucuronate + an alcohol</text>
        <dbReference type="Rhea" id="RHEA:17633"/>
        <dbReference type="ChEBI" id="CHEBI:15377"/>
        <dbReference type="ChEBI" id="CHEBI:30879"/>
        <dbReference type="ChEBI" id="CHEBI:58720"/>
        <dbReference type="ChEBI" id="CHEBI:83411"/>
        <dbReference type="EC" id="3.2.1.31"/>
    </reaction>
</comment>
<dbReference type="InterPro" id="IPR006102">
    <property type="entry name" value="Ig-like_GH2"/>
</dbReference>
<dbReference type="GO" id="GO:0005615">
    <property type="term" value="C:extracellular space"/>
    <property type="evidence" value="ECO:0007669"/>
    <property type="project" value="TreeGrafter"/>
</dbReference>
<evidence type="ECO:0000256" key="2">
    <source>
        <dbReference type="ARBA" id="ARBA00007401"/>
    </source>
</evidence>
<dbReference type="AlphaFoldDB" id="A0A8J6LFN1"/>
<dbReference type="SUPFAM" id="SSF49303">
    <property type="entry name" value="beta-Galactosidase/glucuronidase domain"/>
    <property type="match status" value="1"/>
</dbReference>
<dbReference type="GO" id="GO:0004566">
    <property type="term" value="F:beta-glucuronidase activity"/>
    <property type="evidence" value="ECO:0007669"/>
    <property type="project" value="UniProtKB-EC"/>
</dbReference>
<evidence type="ECO:0000259" key="9">
    <source>
        <dbReference type="Pfam" id="PF02836"/>
    </source>
</evidence>
<dbReference type="PANTHER" id="PTHR10066:SF67">
    <property type="entry name" value="BETA-GLUCURONIDASE"/>
    <property type="match status" value="1"/>
</dbReference>
<feature type="domain" description="Glycoside hydrolase family 2 catalytic" evidence="9">
    <location>
        <begin position="552"/>
        <end position="847"/>
    </location>
</feature>
<dbReference type="InterPro" id="IPR006103">
    <property type="entry name" value="Glyco_hydro_2_cat"/>
</dbReference>
<comment type="function">
    <text evidence="1 7">Plays an important role in the degradation of dermatan and keratan sulfates.</text>
</comment>
<reference evidence="11" key="2">
    <citation type="submission" date="2021-08" db="EMBL/GenBank/DDBJ databases">
        <authorList>
            <person name="Eriksson T."/>
        </authorList>
    </citation>
    <scope>NUCLEOTIDE SEQUENCE</scope>
    <source>
        <strain evidence="11">Stoneville</strain>
        <tissue evidence="11">Whole head</tissue>
    </source>
</reference>
<comment type="similarity">
    <text evidence="2 7">Belongs to the glycosyl hydrolase 2 family.</text>
</comment>
<dbReference type="PANTHER" id="PTHR10066">
    <property type="entry name" value="BETA-GLUCURONIDASE"/>
    <property type="match status" value="1"/>
</dbReference>
<dbReference type="Pfam" id="PF00703">
    <property type="entry name" value="Glyco_hydro_2"/>
    <property type="match status" value="1"/>
</dbReference>
<dbReference type="Pfam" id="PF02836">
    <property type="entry name" value="Glyco_hydro_2_C"/>
    <property type="match status" value="2"/>
</dbReference>
<name>A0A8J6LFN1_TENMO</name>
<dbReference type="FunFam" id="2.60.120.260:FF:000027">
    <property type="entry name" value="Beta-glucuronidase"/>
    <property type="match status" value="1"/>
</dbReference>
<reference evidence="11" key="1">
    <citation type="journal article" date="2020" name="J Insects Food Feed">
        <title>The yellow mealworm (Tenebrio molitor) genome: a resource for the emerging insects as food and feed industry.</title>
        <authorList>
            <person name="Eriksson T."/>
            <person name="Andere A."/>
            <person name="Kelstrup H."/>
            <person name="Emery V."/>
            <person name="Picard C."/>
        </authorList>
    </citation>
    <scope>NUCLEOTIDE SEQUENCE</scope>
    <source>
        <strain evidence="11">Stoneville</strain>
        <tissue evidence="11">Whole head</tissue>
    </source>
</reference>
<dbReference type="InterPro" id="IPR036156">
    <property type="entry name" value="Beta-gal/glucu_dom_sf"/>
</dbReference>
<feature type="domain" description="Glycosyl hydrolases family 2 sugar binding" evidence="10">
    <location>
        <begin position="319"/>
        <end position="443"/>
    </location>
</feature>
<feature type="domain" description="Glycoside hydrolase family 2 catalytic" evidence="9">
    <location>
        <begin position="7"/>
        <end position="80"/>
    </location>
</feature>
<sequence>MLPSFTWSEEYQTELLSLHFQAFDQLRSEGYFIGEMIWCFADFKTKQGVERVGGNRKGIFTRNREPKASAHLLRKRYWALAEFLDGVEPPADVNDLLSIVTQFNVRFWTQHTPQPALQTDVFFAVPSPRAVASVVLGPFKLTQDTSPIKSDTMLESSGHDDAFITESSYDLLKTGNFERVPYVVRFNSEKNAQYPNTYQYQIRLGGGSGWFQGRLRVLSGGLRSPPGRVQINSGSAPSRLRVVSGSAPGAFRVGSGSAPGRLRAASLWAKGGFRIGSESVPGNFQGHDEAWYLRDLRAVDSLDVDLMPVPSSYNDIGTDGFELRDHVGPVWYQRSFIVPKSWNGRRVWIRFSSACYAADVWINGEAAVSHSIGHLPFQAEVSSLVNYGTRSTITVSVDNTLTNTTIPEGSIQELNSGRLKQQLTFDFFNYAGIDRPVVLYTTPSTYIDDITVITDVDGTNGFVNYTVTVEGSDEVTARIGLVDKDGNEVATDTVLEGSLFVPDANLWWPYLMDPNPGYLYSLEVQLFDTSDTLLDKYEQPVGIRTIFWDSDSVKINNRSIYLRGFGRHEDADIRGKGLDLPLIIRDHNLIKWIGANAYRTSHYPYAEEIMDLADQLGIMIINECPAVGLIHLGLGGEILDNHKQSLTEMYNRDKNRPSVIMWSAGNEPASSDKQATDDHFREVFEHIHSLDNTRPVTVINFNGLHDNQGGEYIDIIGFNFYTGWYQDTGELDVVVNNLLAEGQRLRTQFNKPVMITEYGSDTQEGLHILPSFVWAEEYQTEIISHFFQAFDQMRNEGYFIGEMIWCFADFKTDQSVNRVGGNKKGIFTRNREPKASAHLLRKRYWALAELLDDVEPPADVNEYIIGN</sequence>
<dbReference type="InterPro" id="IPR023232">
    <property type="entry name" value="Glyco_hydro_2_AS"/>
</dbReference>
<dbReference type="GO" id="GO:0005975">
    <property type="term" value="P:carbohydrate metabolic process"/>
    <property type="evidence" value="ECO:0007669"/>
    <property type="project" value="InterPro"/>
</dbReference>
<dbReference type="FunFam" id="2.60.40.10:FF:000628">
    <property type="entry name" value="Beta-glucuronidase"/>
    <property type="match status" value="1"/>
</dbReference>
<evidence type="ECO:0000256" key="1">
    <source>
        <dbReference type="ARBA" id="ARBA00003025"/>
    </source>
</evidence>
<comment type="activity regulation">
    <text evidence="7">Inhibited by L-aspartic acid.</text>
</comment>
<dbReference type="Proteomes" id="UP000719412">
    <property type="component" value="Unassembled WGS sequence"/>
</dbReference>
<keyword evidence="7" id="KW-0458">Lysosome</keyword>
<evidence type="ECO:0000256" key="3">
    <source>
        <dbReference type="ARBA" id="ARBA00012761"/>
    </source>
</evidence>
<dbReference type="InterPro" id="IPR013783">
    <property type="entry name" value="Ig-like_fold"/>
</dbReference>